<protein>
    <submittedName>
        <fullName evidence="1">Uncharacterized protein</fullName>
    </submittedName>
</protein>
<reference evidence="1 2" key="1">
    <citation type="submission" date="2016-10" db="EMBL/GenBank/DDBJ databases">
        <authorList>
            <person name="de Groot N.N."/>
        </authorList>
    </citation>
    <scope>NUCLEOTIDE SEQUENCE [LARGE SCALE GENOMIC DNA]</scope>
    <source>
        <strain evidence="1">1</strain>
    </source>
</reference>
<accession>A0A1G5SF03</accession>
<sequence length="65" mass="7400">MRVSAYVDWSRNRCNAQASALISTDLSVQSPGYCDIPQPVATEVFPDEHCYQVLIGLWMLRMMFS</sequence>
<proteinExistence type="predicted"/>
<dbReference type="AlphaFoldDB" id="A0A1G5SF03"/>
<name>A0A1G5SF03_9PROT</name>
<evidence type="ECO:0000313" key="1">
    <source>
        <dbReference type="EMBL" id="SCZ84999.1"/>
    </source>
</evidence>
<gene>
    <name evidence="1" type="ORF">NSMM_330019</name>
</gene>
<dbReference type="EMBL" id="FMWO01000040">
    <property type="protein sequence ID" value="SCZ84999.1"/>
    <property type="molecule type" value="Genomic_DNA"/>
</dbReference>
<evidence type="ECO:0000313" key="2">
    <source>
        <dbReference type="Proteomes" id="UP000198729"/>
    </source>
</evidence>
<organism evidence="1 2">
    <name type="scientific">Nitrosomonas mobilis</name>
    <dbReference type="NCBI Taxonomy" id="51642"/>
    <lineage>
        <taxon>Bacteria</taxon>
        <taxon>Pseudomonadati</taxon>
        <taxon>Pseudomonadota</taxon>
        <taxon>Betaproteobacteria</taxon>
        <taxon>Nitrosomonadales</taxon>
        <taxon>Nitrosomonadaceae</taxon>
        <taxon>Nitrosomonas</taxon>
    </lineage>
</organism>
<keyword evidence="2" id="KW-1185">Reference proteome</keyword>
<dbReference type="Proteomes" id="UP000198729">
    <property type="component" value="Unassembled WGS sequence"/>
</dbReference>